<evidence type="ECO:0000313" key="2">
    <source>
        <dbReference type="EMBL" id="KKL60483.1"/>
    </source>
</evidence>
<name>A0A0F9DFI7_9ZZZZ</name>
<organism evidence="2">
    <name type="scientific">marine sediment metagenome</name>
    <dbReference type="NCBI Taxonomy" id="412755"/>
    <lineage>
        <taxon>unclassified sequences</taxon>
        <taxon>metagenomes</taxon>
        <taxon>ecological metagenomes</taxon>
    </lineage>
</organism>
<accession>A0A0F9DFI7</accession>
<dbReference type="AlphaFoldDB" id="A0A0F9DFI7"/>
<proteinExistence type="predicted"/>
<keyword evidence="1" id="KW-0812">Transmembrane</keyword>
<protein>
    <submittedName>
        <fullName evidence="2">Uncharacterized protein</fullName>
    </submittedName>
</protein>
<reference evidence="2" key="1">
    <citation type="journal article" date="2015" name="Nature">
        <title>Complex archaea that bridge the gap between prokaryotes and eukaryotes.</title>
        <authorList>
            <person name="Spang A."/>
            <person name="Saw J.H."/>
            <person name="Jorgensen S.L."/>
            <person name="Zaremba-Niedzwiedzka K."/>
            <person name="Martijn J."/>
            <person name="Lind A.E."/>
            <person name="van Eijk R."/>
            <person name="Schleper C."/>
            <person name="Guy L."/>
            <person name="Ettema T.J."/>
        </authorList>
    </citation>
    <scope>NUCLEOTIDE SEQUENCE</scope>
</reference>
<dbReference type="EMBL" id="LAZR01029134">
    <property type="protein sequence ID" value="KKL60483.1"/>
    <property type="molecule type" value="Genomic_DNA"/>
</dbReference>
<keyword evidence="1" id="KW-1133">Transmembrane helix</keyword>
<feature type="transmembrane region" description="Helical" evidence="1">
    <location>
        <begin position="290"/>
        <end position="311"/>
    </location>
</feature>
<sequence length="318" mass="34557">KYTTATGWSNATVISDGTNDIYWNDGGSYVPAIAVDNSDTIHVVWQDNTNGIWGTDSEIMYAKYTTATGWSNATVISDGPSNIYWNHGSSYDPEIAIDGNNVIHVVWEDHTDGVWGTDAEIMYTEYTTPLGWSTAKVISDGYGSVYWNDGTSRKAAIAAGIMEVHVVWQDHTNGIWGADEEILHTHFVWDALAPVINIIAPNVSAVIGTNAPSYVLEITEPNLNTMWYNLNGGVNNSIASLSGTIDQAAWAALPEGNVNLTFYADDLVGNIGYAEISITKSPPSSGIPGFNPFILISIMFIIIGVISLIIIKKRLKFI</sequence>
<evidence type="ECO:0000256" key="1">
    <source>
        <dbReference type="SAM" id="Phobius"/>
    </source>
</evidence>
<comment type="caution">
    <text evidence="2">The sequence shown here is derived from an EMBL/GenBank/DDBJ whole genome shotgun (WGS) entry which is preliminary data.</text>
</comment>
<keyword evidence="1" id="KW-0472">Membrane</keyword>
<gene>
    <name evidence="2" type="ORF">LCGC14_2204890</name>
</gene>
<feature type="non-terminal residue" evidence="2">
    <location>
        <position position="1"/>
    </location>
</feature>